<keyword evidence="8" id="KW-1185">Reference proteome</keyword>
<dbReference type="EMBL" id="FXAH01000002">
    <property type="protein sequence ID" value="SMF10273.1"/>
    <property type="molecule type" value="Genomic_DNA"/>
</dbReference>
<dbReference type="AlphaFoldDB" id="A0A1X7D846"/>
<evidence type="ECO:0000256" key="4">
    <source>
        <dbReference type="ARBA" id="ARBA00022801"/>
    </source>
</evidence>
<keyword evidence="4 6" id="KW-0378">Hydrolase</keyword>
<dbReference type="RefSeq" id="WP_085225363.1">
    <property type="nucleotide sequence ID" value="NZ_BSQD01000002.1"/>
</dbReference>
<protein>
    <recommendedName>
        <fullName evidence="3 6">Arabinogalactan endo-beta-1,4-galactanase</fullName>
        <ecNumber evidence="3 6">3.2.1.89</ecNumber>
    </recommendedName>
</protein>
<keyword evidence="5 6" id="KW-0326">Glycosidase</keyword>
<keyword evidence="6" id="KW-0732">Signal</keyword>
<comment type="similarity">
    <text evidence="2 6">Belongs to the glycosyl hydrolase 53 family.</text>
</comment>
<evidence type="ECO:0000256" key="3">
    <source>
        <dbReference type="ARBA" id="ARBA00012556"/>
    </source>
</evidence>
<accession>A0A1X7D846</accession>
<dbReference type="SUPFAM" id="SSF51445">
    <property type="entry name" value="(Trans)glycosidases"/>
    <property type="match status" value="1"/>
</dbReference>
<dbReference type="EC" id="3.2.1.89" evidence="3 6"/>
<dbReference type="PANTHER" id="PTHR34983:SF1">
    <property type="entry name" value="ARABINOGALACTAN ENDO-BETA-1,4-GALACTANASE A"/>
    <property type="match status" value="1"/>
</dbReference>
<dbReference type="GO" id="GO:0045490">
    <property type="term" value="P:pectin catabolic process"/>
    <property type="evidence" value="ECO:0007669"/>
    <property type="project" value="TreeGrafter"/>
</dbReference>
<evidence type="ECO:0000256" key="5">
    <source>
        <dbReference type="ARBA" id="ARBA00023295"/>
    </source>
</evidence>
<sequence length="391" mass="42622">MNRRTVLSWLASAAAGTAANVVLGSGGAVAASTQAGVGRAPLALGADVSTLLELEANGARYYDRGVARDCLLILKEHGLDAVRLKVWNDPGNPDFFPANQSPAAGYNNAEHVRVLARRAAALGLRVLIDFHYSDWWADPGKQYPPHAWEGKDVAQTCELLAQYTARVLRMLARDGVRPEWVQIGNEITGGMLWPLGRYDQWDNLAQLLKAGHDAVKLVDSRTQVMLHIDSGGDNAKSRWWFDSATQRGVSFDVIGLSWYPQWQGALADLKANVDDLAVRYDKDVIVVEAAYPWTTSDGDSEPNAMTNTGTTPYPATPAGQAQVMTALAEIVKAIPHGHGKGIFWWEPEWIPVAGVGWKTGAGDQWDNNTLFDFKGHALPSLDVFRALRAGR</sequence>
<organism evidence="7 8">
    <name type="scientific">Trinickia caryophylli</name>
    <name type="common">Paraburkholderia caryophylli</name>
    <dbReference type="NCBI Taxonomy" id="28094"/>
    <lineage>
        <taxon>Bacteria</taxon>
        <taxon>Pseudomonadati</taxon>
        <taxon>Pseudomonadota</taxon>
        <taxon>Betaproteobacteria</taxon>
        <taxon>Burkholderiales</taxon>
        <taxon>Burkholderiaceae</taxon>
        <taxon>Trinickia</taxon>
    </lineage>
</organism>
<feature type="signal peptide" evidence="6">
    <location>
        <begin position="1"/>
        <end position="30"/>
    </location>
</feature>
<evidence type="ECO:0000313" key="8">
    <source>
        <dbReference type="Proteomes" id="UP000192911"/>
    </source>
</evidence>
<evidence type="ECO:0000256" key="2">
    <source>
        <dbReference type="ARBA" id="ARBA00010687"/>
    </source>
</evidence>
<dbReference type="GO" id="GO:0015926">
    <property type="term" value="F:glucosidase activity"/>
    <property type="evidence" value="ECO:0007669"/>
    <property type="project" value="InterPro"/>
</dbReference>
<reference evidence="8" key="1">
    <citation type="submission" date="2017-04" db="EMBL/GenBank/DDBJ databases">
        <authorList>
            <person name="Varghese N."/>
            <person name="Submissions S."/>
        </authorList>
    </citation>
    <scope>NUCLEOTIDE SEQUENCE [LARGE SCALE GENOMIC DNA]</scope>
    <source>
        <strain evidence="8">Ballard 720</strain>
    </source>
</reference>
<proteinExistence type="inferred from homology"/>
<dbReference type="OrthoDB" id="9768786at2"/>
<evidence type="ECO:0000313" key="7">
    <source>
        <dbReference type="EMBL" id="SMF10273.1"/>
    </source>
</evidence>
<dbReference type="Pfam" id="PF07745">
    <property type="entry name" value="Glyco_hydro_53"/>
    <property type="match status" value="1"/>
</dbReference>
<evidence type="ECO:0000256" key="1">
    <source>
        <dbReference type="ARBA" id="ARBA00001695"/>
    </source>
</evidence>
<dbReference type="InterPro" id="IPR011683">
    <property type="entry name" value="Glyco_hydro_53"/>
</dbReference>
<dbReference type="GO" id="GO:0031218">
    <property type="term" value="F:arabinogalactan endo-1,4-beta-galactosidase activity"/>
    <property type="evidence" value="ECO:0007669"/>
    <property type="project" value="UniProtKB-EC"/>
</dbReference>
<comment type="catalytic activity">
    <reaction evidence="1 6">
        <text>The enzyme specifically hydrolyzes (1-&gt;4)-beta-D-galactosidic linkages in type I arabinogalactans.</text>
        <dbReference type="EC" id="3.2.1.89"/>
    </reaction>
</comment>
<dbReference type="GeneID" id="95552187"/>
<dbReference type="PANTHER" id="PTHR34983">
    <property type="entry name" value="ARABINOGALACTAN ENDO-BETA-1,4-GALACTANASE A"/>
    <property type="match status" value="1"/>
</dbReference>
<dbReference type="Proteomes" id="UP000192911">
    <property type="component" value="Unassembled WGS sequence"/>
</dbReference>
<gene>
    <name evidence="7" type="ORF">SAMN06295900_102495</name>
</gene>
<evidence type="ECO:0000256" key="6">
    <source>
        <dbReference type="RuleBase" id="RU361192"/>
    </source>
</evidence>
<dbReference type="InterPro" id="IPR017853">
    <property type="entry name" value="GH"/>
</dbReference>
<dbReference type="Gene3D" id="3.20.20.80">
    <property type="entry name" value="Glycosidases"/>
    <property type="match status" value="1"/>
</dbReference>
<dbReference type="STRING" id="28094.SAMN06295900_102495"/>
<feature type="chain" id="PRO_5011835323" description="Arabinogalactan endo-beta-1,4-galactanase" evidence="6">
    <location>
        <begin position="31"/>
        <end position="391"/>
    </location>
</feature>
<name>A0A1X7D846_TRICW</name>